<evidence type="ECO:0000313" key="2">
    <source>
        <dbReference type="EMBL" id="OWM77732.1"/>
    </source>
</evidence>
<dbReference type="EMBL" id="MTKT01002520">
    <property type="protein sequence ID" value="OWM77732.1"/>
    <property type="molecule type" value="Genomic_DNA"/>
</dbReference>
<dbReference type="AlphaFoldDB" id="A0A218X079"/>
<proteinExistence type="predicted"/>
<reference evidence="3" key="1">
    <citation type="journal article" date="2017" name="Plant J.">
        <title>The pomegranate (Punica granatum L.) genome and the genomics of punicalagin biosynthesis.</title>
        <authorList>
            <person name="Qin G."/>
            <person name="Xu C."/>
            <person name="Ming R."/>
            <person name="Tang H."/>
            <person name="Guyot R."/>
            <person name="Kramer E.M."/>
            <person name="Hu Y."/>
            <person name="Yi X."/>
            <person name="Qi Y."/>
            <person name="Xu X."/>
            <person name="Gao Z."/>
            <person name="Pan H."/>
            <person name="Jian J."/>
            <person name="Tian Y."/>
            <person name="Yue Z."/>
            <person name="Xu Y."/>
        </authorList>
    </citation>
    <scope>NUCLEOTIDE SEQUENCE [LARGE SCALE GENOMIC DNA]</scope>
    <source>
        <strain evidence="3">cv. Dabenzi</strain>
    </source>
</reference>
<name>A0A218X079_PUNGR</name>
<protein>
    <submittedName>
        <fullName evidence="2">Uncharacterized protein</fullName>
    </submittedName>
</protein>
<sequence length="199" mass="21694">MIPAVDKQYRDDLGYAGCKRSTVGMIPAVDKQYRDDLGYAGCERSTVGMSPAVDKQYRDDLGYAGCERSTVGMSPAVDKQYRDDLGYAGCKRSTVGMILAVDKQYQDDLGYAGCKRKRRMTLVVSECGCKAAVLRIGLTLGIGLALSHGRVRTVGGSPAKGVPHRRTPPSSKYKEKIRDKFSGKRELAHRSSPVVNVPL</sequence>
<gene>
    <name evidence="2" type="ORF">CDL15_Pgr012434</name>
</gene>
<dbReference type="Proteomes" id="UP000197138">
    <property type="component" value="Unassembled WGS sequence"/>
</dbReference>
<evidence type="ECO:0000256" key="1">
    <source>
        <dbReference type="SAM" id="MobiDB-lite"/>
    </source>
</evidence>
<comment type="caution">
    <text evidence="2">The sequence shown here is derived from an EMBL/GenBank/DDBJ whole genome shotgun (WGS) entry which is preliminary data.</text>
</comment>
<organism evidence="2 3">
    <name type="scientific">Punica granatum</name>
    <name type="common">Pomegranate</name>
    <dbReference type="NCBI Taxonomy" id="22663"/>
    <lineage>
        <taxon>Eukaryota</taxon>
        <taxon>Viridiplantae</taxon>
        <taxon>Streptophyta</taxon>
        <taxon>Embryophyta</taxon>
        <taxon>Tracheophyta</taxon>
        <taxon>Spermatophyta</taxon>
        <taxon>Magnoliopsida</taxon>
        <taxon>eudicotyledons</taxon>
        <taxon>Gunneridae</taxon>
        <taxon>Pentapetalae</taxon>
        <taxon>rosids</taxon>
        <taxon>malvids</taxon>
        <taxon>Myrtales</taxon>
        <taxon>Lythraceae</taxon>
        <taxon>Punica</taxon>
    </lineage>
</organism>
<evidence type="ECO:0000313" key="3">
    <source>
        <dbReference type="Proteomes" id="UP000197138"/>
    </source>
</evidence>
<accession>A0A218X079</accession>
<feature type="region of interest" description="Disordered" evidence="1">
    <location>
        <begin position="155"/>
        <end position="174"/>
    </location>
</feature>